<dbReference type="InterPro" id="IPR033116">
    <property type="entry name" value="TRYPSIN_SER"/>
</dbReference>
<evidence type="ECO:0000256" key="5">
    <source>
        <dbReference type="PROSITE-ProRule" id="PRU01240"/>
    </source>
</evidence>
<proteinExistence type="inferred from homology"/>
<keyword evidence="3 5" id="KW-0378">Hydrolase</keyword>
<dbReference type="InterPro" id="IPR015919">
    <property type="entry name" value="Cadherin-like_sf"/>
</dbReference>
<evidence type="ECO:0000256" key="2">
    <source>
        <dbReference type="ARBA" id="ARBA00022670"/>
    </source>
</evidence>
<dbReference type="PROSITE" id="PS50240">
    <property type="entry name" value="TRYPSIN_DOM"/>
    <property type="match status" value="1"/>
</dbReference>
<gene>
    <name evidence="9" type="ORF">F4553_001556</name>
</gene>
<sequence length="839" mass="85651">MRIPRLLAAAGLSALLVALTPAVAWAEPEAAVRHNARQPVAGAYLVTLKPGALAAVDTRATAESAVARYGGRLHSVYTRTMSGYAVEGLSELAARRIAARPEVASVTQSGTAGIAGTVTQPNPPNWGLDRIDQRALPLNREYRYDDTAAGQGVNVYIVDTGIRFTHGEFEGRAKLGVDYVSPGTGGTDCHGHGSHVAGIVGGKSYGVAKKATLWSVRILGCNGMGQDIDVTKAAEWITANAQKPAVVNMSIYTDDKDIAASAIKSSIASGVQWSLITGNNGGNACNYGPGGQVPEALQVGNVTSSDTKAGDSNYGTCMDLHAPGSSILSAYHTSDTATTTLSGTSMAAPHVAGAIARFLTTAPTATPAQIHTWVMDNATTGALVNLPSGTPNKLLYIPVADTPPPTGDFTVAASPASATVRAGESATTRITAAATGGAGSGSGPAVVGGQPTTVEENPFMISQRREGSSFPGQQSCSSTLMGPRTVLTAAHCLLENGGRKWFVYGATNLNDPGFTAEIASTWVHPSYTHWSEGYDVAVITLDRDVPVPAGMTYPTLNTSAANNTPGTMGTAIGWGKTGANTYSDVLRKADVPVAADSGCQGRFPGQYKTPAMICTGYADGHSAACVGDSGGPYLVGNTVVGVFSWMSTGCDWYAVYTRVSTYATEIAAHLPGTTPPPAGEITLAASGLPTGAAATFSPGSISVGGSSTLTVTTAASTPAGTYPITVTGTKGSTSARTTFTLTVTGGTPPTPGNLTLGNPGVQTGYVGRPVTLAMQASGGTTPYRFSATGLPSGLSINQSTGVISGTPSTWQNANVTVTVTDAAGRTAKAQFYWFIFPAQ</sequence>
<dbReference type="InterPro" id="IPR018114">
    <property type="entry name" value="TRYPSIN_HIS"/>
</dbReference>
<evidence type="ECO:0000256" key="4">
    <source>
        <dbReference type="ARBA" id="ARBA00022825"/>
    </source>
</evidence>
<dbReference type="CDD" id="cd04077">
    <property type="entry name" value="Peptidases_S8_PCSK9_ProteinaseK_like"/>
    <property type="match status" value="1"/>
</dbReference>
<dbReference type="EMBL" id="JACHMN010000002">
    <property type="protein sequence ID" value="MBB5868177.1"/>
    <property type="molecule type" value="Genomic_DNA"/>
</dbReference>
<name>A0A841BGG4_9ACTN</name>
<feature type="active site" description="Charge relay system" evidence="5">
    <location>
        <position position="345"/>
    </location>
</feature>
<reference evidence="9 10" key="1">
    <citation type="submission" date="2020-08" db="EMBL/GenBank/DDBJ databases">
        <title>Sequencing the genomes of 1000 actinobacteria strains.</title>
        <authorList>
            <person name="Klenk H.-P."/>
        </authorList>
    </citation>
    <scope>NUCLEOTIDE SEQUENCE [LARGE SCALE GENOMIC DNA]</scope>
    <source>
        <strain evidence="9 10">DSM 45362</strain>
    </source>
</reference>
<dbReference type="PROSITE" id="PS51892">
    <property type="entry name" value="SUBTILASE"/>
    <property type="match status" value="1"/>
</dbReference>
<dbReference type="PROSITE" id="PS00135">
    <property type="entry name" value="TRYPSIN_SER"/>
    <property type="match status" value="1"/>
</dbReference>
<dbReference type="SUPFAM" id="SSF49313">
    <property type="entry name" value="Cadherin-like"/>
    <property type="match status" value="1"/>
</dbReference>
<dbReference type="CDD" id="cd00190">
    <property type="entry name" value="Tryp_SPc"/>
    <property type="match status" value="1"/>
</dbReference>
<dbReference type="PANTHER" id="PTHR43806:SF11">
    <property type="entry name" value="CEREVISIN-RELATED"/>
    <property type="match status" value="1"/>
</dbReference>
<dbReference type="PRINTS" id="PR00723">
    <property type="entry name" value="SUBTILISIN"/>
</dbReference>
<dbReference type="Gene3D" id="3.40.50.200">
    <property type="entry name" value="Peptidase S8/S53 domain"/>
    <property type="match status" value="1"/>
</dbReference>
<dbReference type="GO" id="GO:0006508">
    <property type="term" value="P:proteolysis"/>
    <property type="evidence" value="ECO:0007669"/>
    <property type="project" value="UniProtKB-KW"/>
</dbReference>
<keyword evidence="10" id="KW-1185">Reference proteome</keyword>
<comment type="similarity">
    <text evidence="1 5 6">Belongs to the peptidase S8 family.</text>
</comment>
<dbReference type="InterPro" id="IPR043504">
    <property type="entry name" value="Peptidase_S1_PA_chymotrypsin"/>
</dbReference>
<evidence type="ECO:0000313" key="9">
    <source>
        <dbReference type="EMBL" id="MBB5868177.1"/>
    </source>
</evidence>
<dbReference type="FunFam" id="3.40.50.200:FF:000014">
    <property type="entry name" value="Proteinase K"/>
    <property type="match status" value="1"/>
</dbReference>
<dbReference type="Pfam" id="PF05345">
    <property type="entry name" value="He_PIG"/>
    <property type="match status" value="1"/>
</dbReference>
<dbReference type="InterPro" id="IPR036852">
    <property type="entry name" value="Peptidase_S8/S53_dom_sf"/>
</dbReference>
<comment type="caution">
    <text evidence="9">The sequence shown here is derived from an EMBL/GenBank/DDBJ whole genome shotgun (WGS) entry which is preliminary data.</text>
</comment>
<feature type="active site" description="Charge relay system" evidence="5">
    <location>
        <position position="192"/>
    </location>
</feature>
<dbReference type="GO" id="GO:0005509">
    <property type="term" value="F:calcium ion binding"/>
    <property type="evidence" value="ECO:0007669"/>
    <property type="project" value="InterPro"/>
</dbReference>
<accession>A0A841BGG4</accession>
<dbReference type="InterPro" id="IPR015500">
    <property type="entry name" value="Peptidase_S8_subtilisin-rel"/>
</dbReference>
<dbReference type="PROSITE" id="PS00136">
    <property type="entry name" value="SUBTILASE_ASP"/>
    <property type="match status" value="1"/>
</dbReference>
<feature type="active site" description="Charge relay system" evidence="5">
    <location>
        <position position="159"/>
    </location>
</feature>
<dbReference type="PROSITE" id="PS00138">
    <property type="entry name" value="SUBTILASE_SER"/>
    <property type="match status" value="1"/>
</dbReference>
<dbReference type="SUPFAM" id="SSF52743">
    <property type="entry name" value="Subtilisin-like"/>
    <property type="match status" value="1"/>
</dbReference>
<dbReference type="InterPro" id="IPR009003">
    <property type="entry name" value="Peptidase_S1_PA"/>
</dbReference>
<dbReference type="PROSITE" id="PS00137">
    <property type="entry name" value="SUBTILASE_HIS"/>
    <property type="match status" value="1"/>
</dbReference>
<keyword evidence="2 5" id="KW-0645">Protease</keyword>
<protein>
    <submittedName>
        <fullName evidence="9">Subtilisin family serine protease</fullName>
    </submittedName>
</protein>
<dbReference type="SUPFAM" id="SSF50494">
    <property type="entry name" value="Trypsin-like serine proteases"/>
    <property type="match status" value="1"/>
</dbReference>
<feature type="signal peptide" evidence="7">
    <location>
        <begin position="1"/>
        <end position="26"/>
    </location>
</feature>
<feature type="domain" description="Peptidase S1" evidence="8">
    <location>
        <begin position="446"/>
        <end position="671"/>
    </location>
</feature>
<dbReference type="InterPro" id="IPR001254">
    <property type="entry name" value="Trypsin_dom"/>
</dbReference>
<evidence type="ECO:0000256" key="7">
    <source>
        <dbReference type="SAM" id="SignalP"/>
    </source>
</evidence>
<dbReference type="InterPro" id="IPR023827">
    <property type="entry name" value="Peptidase_S8_Asp-AS"/>
</dbReference>
<evidence type="ECO:0000256" key="6">
    <source>
        <dbReference type="RuleBase" id="RU003355"/>
    </source>
</evidence>
<dbReference type="InterPro" id="IPR023828">
    <property type="entry name" value="Peptidase_S8_Ser-AS"/>
</dbReference>
<dbReference type="PANTHER" id="PTHR43806">
    <property type="entry name" value="PEPTIDASE S8"/>
    <property type="match status" value="1"/>
</dbReference>
<feature type="chain" id="PRO_5032306878" evidence="7">
    <location>
        <begin position="27"/>
        <end position="839"/>
    </location>
</feature>
<dbReference type="SMART" id="SM00020">
    <property type="entry name" value="Tryp_SPc"/>
    <property type="match status" value="1"/>
</dbReference>
<dbReference type="Gene3D" id="2.60.40.10">
    <property type="entry name" value="Immunoglobulins"/>
    <property type="match status" value="1"/>
</dbReference>
<dbReference type="Gene3D" id="2.40.10.10">
    <property type="entry name" value="Trypsin-like serine proteases"/>
    <property type="match status" value="1"/>
</dbReference>
<evidence type="ECO:0000256" key="1">
    <source>
        <dbReference type="ARBA" id="ARBA00011073"/>
    </source>
</evidence>
<dbReference type="Pfam" id="PF00089">
    <property type="entry name" value="Trypsin"/>
    <property type="match status" value="1"/>
</dbReference>
<dbReference type="InterPro" id="IPR000209">
    <property type="entry name" value="Peptidase_S8/S53_dom"/>
</dbReference>
<evidence type="ECO:0000256" key="3">
    <source>
        <dbReference type="ARBA" id="ARBA00022801"/>
    </source>
</evidence>
<dbReference type="InterPro" id="IPR013783">
    <property type="entry name" value="Ig-like_fold"/>
</dbReference>
<dbReference type="PROSITE" id="PS00134">
    <property type="entry name" value="TRYPSIN_HIS"/>
    <property type="match status" value="1"/>
</dbReference>
<dbReference type="GO" id="GO:0005615">
    <property type="term" value="C:extracellular space"/>
    <property type="evidence" value="ECO:0007669"/>
    <property type="project" value="TreeGrafter"/>
</dbReference>
<evidence type="ECO:0000313" key="10">
    <source>
        <dbReference type="Proteomes" id="UP000587527"/>
    </source>
</evidence>
<dbReference type="Pfam" id="PF00082">
    <property type="entry name" value="Peptidase_S8"/>
    <property type="match status" value="1"/>
</dbReference>
<dbReference type="RefSeq" id="WP_184833915.1">
    <property type="nucleotide sequence ID" value="NZ_JACHMN010000002.1"/>
</dbReference>
<keyword evidence="4 5" id="KW-0720">Serine protease</keyword>
<dbReference type="AlphaFoldDB" id="A0A841BGG4"/>
<organism evidence="9 10">
    <name type="scientific">Allocatelliglobosispora scoriae</name>
    <dbReference type="NCBI Taxonomy" id="643052"/>
    <lineage>
        <taxon>Bacteria</taxon>
        <taxon>Bacillati</taxon>
        <taxon>Actinomycetota</taxon>
        <taxon>Actinomycetes</taxon>
        <taxon>Micromonosporales</taxon>
        <taxon>Micromonosporaceae</taxon>
        <taxon>Allocatelliglobosispora</taxon>
    </lineage>
</organism>
<dbReference type="GO" id="GO:0016020">
    <property type="term" value="C:membrane"/>
    <property type="evidence" value="ECO:0007669"/>
    <property type="project" value="InterPro"/>
</dbReference>
<dbReference type="Proteomes" id="UP000587527">
    <property type="component" value="Unassembled WGS sequence"/>
</dbReference>
<dbReference type="InterPro" id="IPR050131">
    <property type="entry name" value="Peptidase_S8_subtilisin-like"/>
</dbReference>
<dbReference type="GO" id="GO:0004252">
    <property type="term" value="F:serine-type endopeptidase activity"/>
    <property type="evidence" value="ECO:0007669"/>
    <property type="project" value="UniProtKB-UniRule"/>
</dbReference>
<dbReference type="InterPro" id="IPR034193">
    <property type="entry name" value="PCSK9_ProteinaseK-like"/>
</dbReference>
<keyword evidence="7" id="KW-0732">Signal</keyword>
<evidence type="ECO:0000259" key="8">
    <source>
        <dbReference type="PROSITE" id="PS50240"/>
    </source>
</evidence>
<dbReference type="GO" id="GO:0005975">
    <property type="term" value="P:carbohydrate metabolic process"/>
    <property type="evidence" value="ECO:0007669"/>
    <property type="project" value="UniProtKB-ARBA"/>
</dbReference>
<dbReference type="InterPro" id="IPR022398">
    <property type="entry name" value="Peptidase_S8_His-AS"/>
</dbReference>